<name>A0A9P7AKH9_9AGAM</name>
<dbReference type="GeneID" id="64594123"/>
<protein>
    <submittedName>
        <fullName evidence="2">Uncharacterized protein</fullName>
    </submittedName>
</protein>
<sequence length="374" mass="41705">MTSRQVRFASPAYSDAADTTSGNLDVESNSSTPGDRPITTQCALEEDPINWWGAFVPLESWTPPNTAMVPRFRAYNFAAELPHGYVRGDDASARRERRYDLCFNGDSDEVIMMLAGEKFQMDSLSRLMIGEDIRPGFRTRQIMETPEDNNTVHQGTTEDTAGSWALQHTGGEPTGTANVAHDSYGSGLHGAVIDTSALASVMAREVDDPYDCGWEDDSITGALSIIEDPYDCGWEEERDEEWILPDPPHANGPADIPDINTLLQEGNADPYDCGWEDTQDDKAFLSEGLEDLYDCGWEDVQDNKTFFSEGPDDPYDCGWECLSHTDAPAYDVHELACQDRVDVKRLESDHMTMTADGMEQMRCMANRSTRQCRM</sequence>
<accession>A0A9P7AKH9</accession>
<feature type="compositionally biased region" description="Polar residues" evidence="1">
    <location>
        <begin position="17"/>
        <end position="38"/>
    </location>
</feature>
<dbReference type="Proteomes" id="UP000719766">
    <property type="component" value="Unassembled WGS sequence"/>
</dbReference>
<dbReference type="AlphaFoldDB" id="A0A9P7AKH9"/>
<dbReference type="EMBL" id="JABBWE010000044">
    <property type="protein sequence ID" value="KAG1791161.1"/>
    <property type="molecule type" value="Genomic_DNA"/>
</dbReference>
<organism evidence="2 3">
    <name type="scientific">Suillus plorans</name>
    <dbReference type="NCBI Taxonomy" id="116603"/>
    <lineage>
        <taxon>Eukaryota</taxon>
        <taxon>Fungi</taxon>
        <taxon>Dikarya</taxon>
        <taxon>Basidiomycota</taxon>
        <taxon>Agaricomycotina</taxon>
        <taxon>Agaricomycetes</taxon>
        <taxon>Agaricomycetidae</taxon>
        <taxon>Boletales</taxon>
        <taxon>Suillineae</taxon>
        <taxon>Suillaceae</taxon>
        <taxon>Suillus</taxon>
    </lineage>
</organism>
<reference evidence="2" key="1">
    <citation type="journal article" date="2020" name="New Phytol.">
        <title>Comparative genomics reveals dynamic genome evolution in host specialist ectomycorrhizal fungi.</title>
        <authorList>
            <person name="Lofgren L.A."/>
            <person name="Nguyen N.H."/>
            <person name="Vilgalys R."/>
            <person name="Ruytinx J."/>
            <person name="Liao H.L."/>
            <person name="Branco S."/>
            <person name="Kuo A."/>
            <person name="LaButti K."/>
            <person name="Lipzen A."/>
            <person name="Andreopoulos W."/>
            <person name="Pangilinan J."/>
            <person name="Riley R."/>
            <person name="Hundley H."/>
            <person name="Na H."/>
            <person name="Barry K."/>
            <person name="Grigoriev I.V."/>
            <person name="Stajich J.E."/>
            <person name="Kennedy P.G."/>
        </authorList>
    </citation>
    <scope>NUCLEOTIDE SEQUENCE</scope>
    <source>
        <strain evidence="2">S12</strain>
    </source>
</reference>
<evidence type="ECO:0000256" key="1">
    <source>
        <dbReference type="SAM" id="MobiDB-lite"/>
    </source>
</evidence>
<feature type="region of interest" description="Disordered" evidence="1">
    <location>
        <begin position="1"/>
        <end position="38"/>
    </location>
</feature>
<comment type="caution">
    <text evidence="2">The sequence shown here is derived from an EMBL/GenBank/DDBJ whole genome shotgun (WGS) entry which is preliminary data.</text>
</comment>
<dbReference type="RefSeq" id="XP_041158046.1">
    <property type="nucleotide sequence ID" value="XM_041300359.1"/>
</dbReference>
<evidence type="ECO:0000313" key="3">
    <source>
        <dbReference type="Proteomes" id="UP000719766"/>
    </source>
</evidence>
<proteinExistence type="predicted"/>
<gene>
    <name evidence="2" type="ORF">HD556DRAFT_1310046</name>
</gene>
<dbReference type="OrthoDB" id="2664532at2759"/>
<evidence type="ECO:0000313" key="2">
    <source>
        <dbReference type="EMBL" id="KAG1791161.1"/>
    </source>
</evidence>
<keyword evidence="3" id="KW-1185">Reference proteome</keyword>